<dbReference type="AlphaFoldDB" id="A0A814K5D7"/>
<feature type="compositionally biased region" description="Polar residues" evidence="1">
    <location>
        <begin position="561"/>
        <end position="578"/>
    </location>
</feature>
<dbReference type="Proteomes" id="UP000663828">
    <property type="component" value="Unassembled WGS sequence"/>
</dbReference>
<feature type="compositionally biased region" description="Low complexity" evidence="1">
    <location>
        <begin position="54"/>
        <end position="66"/>
    </location>
</feature>
<evidence type="ECO:0000256" key="1">
    <source>
        <dbReference type="SAM" id="MobiDB-lite"/>
    </source>
</evidence>
<keyword evidence="3" id="KW-1185">Reference proteome</keyword>
<evidence type="ECO:0000313" key="3">
    <source>
        <dbReference type="Proteomes" id="UP000663828"/>
    </source>
</evidence>
<feature type="region of interest" description="Disordered" evidence="1">
    <location>
        <begin position="115"/>
        <end position="160"/>
    </location>
</feature>
<comment type="caution">
    <text evidence="2">The sequence shown here is derived from an EMBL/GenBank/DDBJ whole genome shotgun (WGS) entry which is preliminary data.</text>
</comment>
<feature type="compositionally biased region" description="Low complexity" evidence="1">
    <location>
        <begin position="579"/>
        <end position="590"/>
    </location>
</feature>
<feature type="compositionally biased region" description="Polar residues" evidence="1">
    <location>
        <begin position="75"/>
        <end position="95"/>
    </location>
</feature>
<feature type="compositionally biased region" description="Low complexity" evidence="1">
    <location>
        <begin position="123"/>
        <end position="144"/>
    </location>
</feature>
<name>A0A814K5D7_ADIRI</name>
<feature type="region of interest" description="Disordered" evidence="1">
    <location>
        <begin position="52"/>
        <end position="95"/>
    </location>
</feature>
<dbReference type="EMBL" id="CAJNOR010000970">
    <property type="protein sequence ID" value="CAF1047889.1"/>
    <property type="molecule type" value="Genomic_DNA"/>
</dbReference>
<reference evidence="2" key="1">
    <citation type="submission" date="2021-02" db="EMBL/GenBank/DDBJ databases">
        <authorList>
            <person name="Nowell W R."/>
        </authorList>
    </citation>
    <scope>NUCLEOTIDE SEQUENCE</scope>
</reference>
<evidence type="ECO:0000313" key="2">
    <source>
        <dbReference type="EMBL" id="CAF1047889.1"/>
    </source>
</evidence>
<organism evidence="2 3">
    <name type="scientific">Adineta ricciae</name>
    <name type="common">Rotifer</name>
    <dbReference type="NCBI Taxonomy" id="249248"/>
    <lineage>
        <taxon>Eukaryota</taxon>
        <taxon>Metazoa</taxon>
        <taxon>Spiralia</taxon>
        <taxon>Gnathifera</taxon>
        <taxon>Rotifera</taxon>
        <taxon>Eurotatoria</taxon>
        <taxon>Bdelloidea</taxon>
        <taxon>Adinetida</taxon>
        <taxon>Adinetidae</taxon>
        <taxon>Adineta</taxon>
    </lineage>
</organism>
<proteinExistence type="predicted"/>
<sequence length="633" mass="69302">MNRNGLVFVPREPPKRVILYPLQDSTSHQQQQLDGIYTRTKTDLLINQRHDTLSQSNNNNRPSRQQTASHPLHNTDATAPSASGHTTVSSAGQRVQNPFYANPFFRPRVITNQQSTITNSLRPTSPTSSSTTTATTTTDITAPANEPSSTTIGTLVPKGRQPFYPRIQSPLLFSNGKPPDPTGTTMISSLPQQESRTWAQSAISTHIVRYNGANERLNGTLKTPEVNTITSDTLKQKVSSATDIVISLMDTSGGAQNPGNISTNDQPARTNGANYELLSNGHLLPSTEQLPSAPPVSLMEISSTANNNNQNWKKALLANFQKNYRNIPAAKLSYTRHPTASSSQTTISSVNEAIDPQQQQHQQQQQMSEGSTVLNAVVVERPLQTSDNPFIVPSTPRRSSESIMVPKPENNLMERSSSLQIPKSQLLSTVSTTTTVNVTQKAEETSNVHRIPRLPMSIPSALLMSKPAPPPTTNIEQQRANITRVMIRRDFVQPLETKPPMPSVSNIRSLMTSQPTKSDPIPANNVIRVATIADNPNRISQSHQLPPARPPTQKSLLSFTTSSSAVKESLRADNNQQKSNGTNSSSTMTTRLSHTGITIGDISSNESRRRRREEVNIRSKRRAASASTTSNYE</sequence>
<gene>
    <name evidence="2" type="ORF">XAT740_LOCUS15611</name>
</gene>
<protein>
    <submittedName>
        <fullName evidence="2">Uncharacterized protein</fullName>
    </submittedName>
</protein>
<feature type="region of interest" description="Disordered" evidence="1">
    <location>
        <begin position="561"/>
        <end position="633"/>
    </location>
</feature>
<accession>A0A814K5D7</accession>